<dbReference type="SUPFAM" id="SSF56059">
    <property type="entry name" value="Glutathione synthetase ATP-binding domain-like"/>
    <property type="match status" value="1"/>
</dbReference>
<dbReference type="PROSITE" id="PS50975">
    <property type="entry name" value="ATP_GRASP"/>
    <property type="match status" value="1"/>
</dbReference>
<dbReference type="AlphaFoldDB" id="A0A2W3Z6W1"/>
<keyword evidence="3" id="KW-0547">Nucleotide-binding</keyword>
<evidence type="ECO:0000256" key="3">
    <source>
        <dbReference type="PROSITE-ProRule" id="PRU00409"/>
    </source>
</evidence>
<dbReference type="InterPro" id="IPR011095">
    <property type="entry name" value="Dala_Dala_lig_C"/>
</dbReference>
<dbReference type="Gene3D" id="3.30.1490.20">
    <property type="entry name" value="ATP-grasp fold, A domain"/>
    <property type="match status" value="1"/>
</dbReference>
<organism evidence="5 6">
    <name type="scientific">Enterococcus plantarum</name>
    <dbReference type="NCBI Taxonomy" id="1077675"/>
    <lineage>
        <taxon>Bacteria</taxon>
        <taxon>Bacillati</taxon>
        <taxon>Bacillota</taxon>
        <taxon>Bacilli</taxon>
        <taxon>Lactobacillales</taxon>
        <taxon>Enterococcaceae</taxon>
        <taxon>Enterococcus</taxon>
    </lineage>
</organism>
<accession>A0A2W3Z6W1</accession>
<sequence length="365" mass="42191">MNIKLEIKKLLDITHDNRKKIRVTLLAHIHNDCKNKLDNNSLETEYFSPEEFEELIDSVNSYGIYVDTYYDQNNFFLEVIHKQYFNLEKEFNIVYDTTQKGSGRGKDSLIPAFCDLFNIIYTGTNPYVNSLTSNKYDWTKLLDYSNIQVPKTIKITQNSNFLDFSKELFLDKLTITKPNFTYASIGISKSSLNSSRDKAIEQAMKINNTLHQPAIIQEFIAGYEIEIGIIGSINGPIILPIVGISIEEKKLLKNSFLDFEKVSIDDYTFYLFEEIAPKKIISQIIKACNKLSSIIDFEGHLRIDMRVDTKFDKFYIFDINVYPHIVEHSSFNFAFKSLGFETTELLPALIGNAIQNYHQYTSDQI</sequence>
<gene>
    <name evidence="5" type="ORF">CI088_09655</name>
</gene>
<dbReference type="GO" id="GO:0046872">
    <property type="term" value="F:metal ion binding"/>
    <property type="evidence" value="ECO:0007669"/>
    <property type="project" value="InterPro"/>
</dbReference>
<dbReference type="PANTHER" id="PTHR23132">
    <property type="entry name" value="D-ALANINE--D-ALANINE LIGASE"/>
    <property type="match status" value="1"/>
</dbReference>
<name>A0A2W3Z6W1_9ENTE</name>
<keyword evidence="2" id="KW-0436">Ligase</keyword>
<dbReference type="EMBL" id="PIEU01000073">
    <property type="protein sequence ID" value="PZL73010.1"/>
    <property type="molecule type" value="Genomic_DNA"/>
</dbReference>
<protein>
    <recommendedName>
        <fullName evidence="4">ATP-grasp domain-containing protein</fullName>
    </recommendedName>
</protein>
<keyword evidence="6" id="KW-1185">Reference proteome</keyword>
<dbReference type="InterPro" id="IPR011761">
    <property type="entry name" value="ATP-grasp"/>
</dbReference>
<dbReference type="GO" id="GO:0008716">
    <property type="term" value="F:D-alanine-D-alanine ligase activity"/>
    <property type="evidence" value="ECO:0007669"/>
    <property type="project" value="InterPro"/>
</dbReference>
<dbReference type="InterPro" id="IPR013815">
    <property type="entry name" value="ATP_grasp_subdomain_1"/>
</dbReference>
<comment type="similarity">
    <text evidence="1">Belongs to the D-alanine--D-alanine ligase family.</text>
</comment>
<dbReference type="Gene3D" id="3.30.470.20">
    <property type="entry name" value="ATP-grasp fold, B domain"/>
    <property type="match status" value="1"/>
</dbReference>
<reference evidence="5 6" key="1">
    <citation type="submission" date="2017-11" db="EMBL/GenBank/DDBJ databases">
        <title>Draft genome sequence of Enterococcus plantarum TRW2 strain isolated from lettuce.</title>
        <authorList>
            <person name="Kim E.B."/>
            <person name="Marco M.L."/>
            <person name="Williams T.R."/>
            <person name="You I.H."/>
        </authorList>
    </citation>
    <scope>NUCLEOTIDE SEQUENCE [LARGE SCALE GENOMIC DNA]</scope>
    <source>
        <strain evidence="5 6">TRW2</strain>
    </source>
</reference>
<evidence type="ECO:0000256" key="2">
    <source>
        <dbReference type="ARBA" id="ARBA00022598"/>
    </source>
</evidence>
<dbReference type="Pfam" id="PF07478">
    <property type="entry name" value="Dala_Dala_lig_C"/>
    <property type="match status" value="1"/>
</dbReference>
<evidence type="ECO:0000256" key="1">
    <source>
        <dbReference type="ARBA" id="ARBA00010871"/>
    </source>
</evidence>
<evidence type="ECO:0000259" key="4">
    <source>
        <dbReference type="PROSITE" id="PS50975"/>
    </source>
</evidence>
<dbReference type="GO" id="GO:0005524">
    <property type="term" value="F:ATP binding"/>
    <property type="evidence" value="ECO:0007669"/>
    <property type="project" value="UniProtKB-UniRule"/>
</dbReference>
<dbReference type="PANTHER" id="PTHR23132:SF23">
    <property type="entry name" value="D-ALANINE--D-ALANINE LIGASE B"/>
    <property type="match status" value="1"/>
</dbReference>
<keyword evidence="3" id="KW-0067">ATP-binding</keyword>
<evidence type="ECO:0000313" key="6">
    <source>
        <dbReference type="Proteomes" id="UP000249828"/>
    </source>
</evidence>
<dbReference type="Proteomes" id="UP000249828">
    <property type="component" value="Unassembled WGS sequence"/>
</dbReference>
<proteinExistence type="inferred from homology"/>
<comment type="caution">
    <text evidence="5">The sequence shown here is derived from an EMBL/GenBank/DDBJ whole genome shotgun (WGS) entry which is preliminary data.</text>
</comment>
<evidence type="ECO:0000313" key="5">
    <source>
        <dbReference type="EMBL" id="PZL73010.1"/>
    </source>
</evidence>
<feature type="domain" description="ATP-grasp" evidence="4">
    <location>
        <begin position="139"/>
        <end position="351"/>
    </location>
</feature>